<sequence>MAAASNKSKRSSSAALTVALQTNYDLRRSAAGAKWDETLEYLQYLHETTPIVPQCPPTKDELIASGVLPADGAQNTTAAAVDPEALFEELFKVDIEYLKSLDPKDWKNQDHYHVLGLNKMRFTATDEDIKRAYRKIVLKHHPDKRKALGENVKQDDDYFHCITMAYETLGTLKNRRAFDSIDPEFDDALPSQSEVDKDFFGALYDVFKRNARWNESRKPAPMLGDDNTPREAVEHFYDFWYNFQSWREFSYLDEEDKEKGQDREERRWIEKQNKAIRLKRKKEESARIRTLVDLAYNNDPRVVRFKREEKERKLAAKRAKQTAYQVQKAEEERAAKEAAEAKQRAEEAEQKRIEQIQIERERTKRILKKERKLLRDTAKGKEYFAKDDKERLKHLEGVEKLIDSFKLLELQDFNKELATGGREVFLKALGDLEAKLEQERMAAQQSAQIPNNAGLKVVNRKAMWTHDNVQLLIKAVNLFPAGTISRWEVIANYLNQHGTELGDMKFYAKDALNKAKELQAGDFSKSDLKTVVNQQAYESFERSKKDLKIIDNSEISMKEAAETANKEKGQNDSKPKPIVEKKASTPPMVNGGLKAHGNGSVQENGAPEGKENRNKQPKETAAKEEKPPAMNGTAEDIEKKTSAAPAQTDGKATKPASGGTAAKKEKEANRVWSKEEQALLEQAIKTYPVSCGPDRWDRIAECIPNRTKKDCMRRVKELVDLVNAKREAQQSVK</sequence>
<evidence type="ECO:0000256" key="3">
    <source>
        <dbReference type="ARBA" id="ARBA00022490"/>
    </source>
</evidence>
<dbReference type="GO" id="GO:0051083">
    <property type="term" value="P:'de novo' cotranslational protein folding"/>
    <property type="evidence" value="ECO:0007669"/>
    <property type="project" value="InterPro"/>
</dbReference>
<dbReference type="Gene3D" id="1.10.10.60">
    <property type="entry name" value="Homeodomain-like"/>
    <property type="match status" value="2"/>
</dbReference>
<keyword evidence="5" id="KW-0143">Chaperone</keyword>
<dbReference type="Pfam" id="PF23082">
    <property type="entry name" value="Myb_DNA-binding_2"/>
    <property type="match status" value="1"/>
</dbReference>
<dbReference type="FunFam" id="1.10.10.60:FF:000180">
    <property type="entry name" value="DnaJ (Hsp40) homolog, subfamily C, member 2"/>
    <property type="match status" value="1"/>
</dbReference>
<organism evidence="11 12">
    <name type="scientific">Anopheles christyi</name>
    <dbReference type="NCBI Taxonomy" id="43041"/>
    <lineage>
        <taxon>Eukaryota</taxon>
        <taxon>Metazoa</taxon>
        <taxon>Ecdysozoa</taxon>
        <taxon>Arthropoda</taxon>
        <taxon>Hexapoda</taxon>
        <taxon>Insecta</taxon>
        <taxon>Pterygota</taxon>
        <taxon>Neoptera</taxon>
        <taxon>Endopterygota</taxon>
        <taxon>Diptera</taxon>
        <taxon>Nematocera</taxon>
        <taxon>Culicoidea</taxon>
        <taxon>Culicidae</taxon>
        <taxon>Anophelinae</taxon>
        <taxon>Anopheles</taxon>
    </lineage>
</organism>
<dbReference type="PROSITE" id="PS50090">
    <property type="entry name" value="MYB_LIKE"/>
    <property type="match status" value="1"/>
</dbReference>
<keyword evidence="4" id="KW-0677">Repeat</keyword>
<comment type="subcellular location">
    <subcellularLocation>
        <location evidence="2">Cytoplasm</location>
    </subcellularLocation>
    <subcellularLocation>
        <location evidence="1">Nucleus</location>
    </subcellularLocation>
</comment>
<feature type="domain" description="J" evidence="9">
    <location>
        <begin position="110"/>
        <end position="182"/>
    </location>
</feature>
<dbReference type="CDD" id="cd06257">
    <property type="entry name" value="DnaJ"/>
    <property type="match status" value="1"/>
</dbReference>
<evidence type="ECO:0000259" key="9">
    <source>
        <dbReference type="PROSITE" id="PS50076"/>
    </source>
</evidence>
<evidence type="ECO:0000256" key="6">
    <source>
        <dbReference type="ARBA" id="ARBA00023242"/>
    </source>
</evidence>
<dbReference type="InterPro" id="IPR001623">
    <property type="entry name" value="DnaJ_domain"/>
</dbReference>
<dbReference type="VEuPathDB" id="VectorBase:ACHR014980"/>
<dbReference type="GO" id="GO:0005829">
    <property type="term" value="C:cytosol"/>
    <property type="evidence" value="ECO:0007669"/>
    <property type="project" value="TreeGrafter"/>
</dbReference>
<dbReference type="PANTHER" id="PTHR43999">
    <property type="entry name" value="DNAJ HOMOLOG SUBFAMILY C MEMBER 2"/>
    <property type="match status" value="1"/>
</dbReference>
<keyword evidence="3" id="KW-0963">Cytoplasm</keyword>
<evidence type="ECO:0000256" key="7">
    <source>
        <dbReference type="SAM" id="Coils"/>
    </source>
</evidence>
<protein>
    <submittedName>
        <fullName evidence="11">Uncharacterized protein</fullName>
    </submittedName>
</protein>
<dbReference type="GO" id="GO:0006450">
    <property type="term" value="P:regulation of translational fidelity"/>
    <property type="evidence" value="ECO:0007669"/>
    <property type="project" value="InterPro"/>
</dbReference>
<keyword evidence="12" id="KW-1185">Reference proteome</keyword>
<dbReference type="Pfam" id="PF16717">
    <property type="entry name" value="RAC_head"/>
    <property type="match status" value="1"/>
</dbReference>
<feature type="compositionally biased region" description="Basic and acidic residues" evidence="8">
    <location>
        <begin position="560"/>
        <end position="583"/>
    </location>
</feature>
<dbReference type="InterPro" id="IPR044634">
    <property type="entry name" value="Zuotin/DnaJC2"/>
</dbReference>
<dbReference type="CDD" id="cd00167">
    <property type="entry name" value="SANT"/>
    <property type="match status" value="1"/>
</dbReference>
<evidence type="ECO:0000256" key="5">
    <source>
        <dbReference type="ARBA" id="ARBA00023186"/>
    </source>
</evidence>
<dbReference type="EnsemblMetazoa" id="ACHR014980-RA">
    <property type="protein sequence ID" value="ACHR014980-PA"/>
    <property type="gene ID" value="ACHR014980"/>
</dbReference>
<reference evidence="11" key="2">
    <citation type="submission" date="2020-05" db="UniProtKB">
        <authorList>
            <consortium name="EnsemblMetazoa"/>
        </authorList>
    </citation>
    <scope>IDENTIFICATION</scope>
    <source>
        <strain evidence="11">ACHKN1017</strain>
    </source>
</reference>
<dbReference type="Pfam" id="PF00226">
    <property type="entry name" value="DnaJ"/>
    <property type="match status" value="1"/>
</dbReference>
<dbReference type="InterPro" id="IPR054076">
    <property type="entry name" value="ZUO1-like_ZHD"/>
</dbReference>
<dbReference type="SMART" id="SM00717">
    <property type="entry name" value="SANT"/>
    <property type="match status" value="2"/>
</dbReference>
<dbReference type="InterPro" id="IPR001005">
    <property type="entry name" value="SANT/Myb"/>
</dbReference>
<evidence type="ECO:0000256" key="8">
    <source>
        <dbReference type="SAM" id="MobiDB-lite"/>
    </source>
</evidence>
<dbReference type="SUPFAM" id="SSF46565">
    <property type="entry name" value="Chaperone J-domain"/>
    <property type="match status" value="1"/>
</dbReference>
<evidence type="ECO:0000256" key="4">
    <source>
        <dbReference type="ARBA" id="ARBA00022737"/>
    </source>
</evidence>
<dbReference type="InterPro" id="IPR032003">
    <property type="entry name" value="RAC_head"/>
</dbReference>
<feature type="compositionally biased region" description="Basic and acidic residues" evidence="8">
    <location>
        <begin position="608"/>
        <end position="627"/>
    </location>
</feature>
<dbReference type="InterPro" id="IPR036869">
    <property type="entry name" value="J_dom_sf"/>
</dbReference>
<evidence type="ECO:0000259" key="10">
    <source>
        <dbReference type="PROSITE" id="PS50090"/>
    </source>
</evidence>
<accession>A0A240PP91</accession>
<keyword evidence="6" id="KW-0539">Nucleus</keyword>
<dbReference type="SUPFAM" id="SSF46689">
    <property type="entry name" value="Homeodomain-like"/>
    <property type="match status" value="1"/>
</dbReference>
<evidence type="ECO:0000313" key="11">
    <source>
        <dbReference type="EnsemblMetazoa" id="ACHR014980-PA"/>
    </source>
</evidence>
<dbReference type="Pfam" id="PF00249">
    <property type="entry name" value="Myb_DNA-binding"/>
    <property type="match status" value="1"/>
</dbReference>
<dbReference type="Pfam" id="PF21884">
    <property type="entry name" value="ZUO1-like_ZHD"/>
    <property type="match status" value="1"/>
</dbReference>
<dbReference type="InterPro" id="IPR042569">
    <property type="entry name" value="RAC_head_sf"/>
</dbReference>
<dbReference type="STRING" id="43041.A0A240PP91"/>
<name>A0A240PP91_9DIPT</name>
<dbReference type="InterPro" id="IPR009057">
    <property type="entry name" value="Homeodomain-like_sf"/>
</dbReference>
<dbReference type="Gene3D" id="1.10.8.840">
    <property type="entry name" value="Ribosome-associated complex head domain"/>
    <property type="match status" value="1"/>
</dbReference>
<proteinExistence type="predicted"/>
<evidence type="ECO:0000256" key="1">
    <source>
        <dbReference type="ARBA" id="ARBA00004123"/>
    </source>
</evidence>
<dbReference type="PROSITE" id="PS50076">
    <property type="entry name" value="DNAJ_2"/>
    <property type="match status" value="1"/>
</dbReference>
<dbReference type="Proteomes" id="UP000075881">
    <property type="component" value="Unassembled WGS sequence"/>
</dbReference>
<reference evidence="12" key="1">
    <citation type="submission" date="2013-03" db="EMBL/GenBank/DDBJ databases">
        <title>The Genome Sequence of Anopheles christyi ACHKN1017.</title>
        <authorList>
            <consortium name="The Broad Institute Genomics Platform"/>
            <person name="Neafsey D.E."/>
            <person name="Besansky N."/>
            <person name="Walker B."/>
            <person name="Young S.K."/>
            <person name="Zeng Q."/>
            <person name="Gargeya S."/>
            <person name="Fitzgerald M."/>
            <person name="Haas B."/>
            <person name="Abouelleil A."/>
            <person name="Allen A.W."/>
            <person name="Alvarado L."/>
            <person name="Arachchi H.M."/>
            <person name="Berlin A.M."/>
            <person name="Chapman S.B."/>
            <person name="Gainer-Dewar J."/>
            <person name="Goldberg J."/>
            <person name="Griggs A."/>
            <person name="Gujja S."/>
            <person name="Hansen M."/>
            <person name="Howarth C."/>
            <person name="Imamovic A."/>
            <person name="Ireland A."/>
            <person name="Larimer J."/>
            <person name="McCowan C."/>
            <person name="Murphy C."/>
            <person name="Pearson M."/>
            <person name="Poon T.W."/>
            <person name="Priest M."/>
            <person name="Roberts A."/>
            <person name="Saif S."/>
            <person name="Shea T."/>
            <person name="Sisk P."/>
            <person name="Sykes S."/>
            <person name="Wortman J."/>
            <person name="Nusbaum C."/>
            <person name="Birren B."/>
        </authorList>
    </citation>
    <scope>NUCLEOTIDE SEQUENCE [LARGE SCALE GENOMIC DNA]</scope>
    <source>
        <strain evidence="12">ACHKN1017</strain>
    </source>
</reference>
<dbReference type="GO" id="GO:0043022">
    <property type="term" value="F:ribosome binding"/>
    <property type="evidence" value="ECO:0007669"/>
    <property type="project" value="InterPro"/>
</dbReference>
<keyword evidence="7" id="KW-0175">Coiled coil</keyword>
<feature type="coiled-coil region" evidence="7">
    <location>
        <begin position="324"/>
        <end position="373"/>
    </location>
</feature>
<dbReference type="AlphaFoldDB" id="A0A240PP91"/>
<feature type="compositionally biased region" description="Basic and acidic residues" evidence="8">
    <location>
        <begin position="662"/>
        <end position="671"/>
    </location>
</feature>
<evidence type="ECO:0000313" key="12">
    <source>
        <dbReference type="Proteomes" id="UP000075881"/>
    </source>
</evidence>
<dbReference type="GO" id="GO:0030544">
    <property type="term" value="F:Hsp70 protein binding"/>
    <property type="evidence" value="ECO:0007669"/>
    <property type="project" value="InterPro"/>
</dbReference>
<dbReference type="Gene3D" id="1.10.287.110">
    <property type="entry name" value="DnaJ domain"/>
    <property type="match status" value="1"/>
</dbReference>
<evidence type="ECO:0000256" key="2">
    <source>
        <dbReference type="ARBA" id="ARBA00004496"/>
    </source>
</evidence>
<dbReference type="SMART" id="SM00271">
    <property type="entry name" value="DnaJ"/>
    <property type="match status" value="1"/>
</dbReference>
<dbReference type="GO" id="GO:0005634">
    <property type="term" value="C:nucleus"/>
    <property type="evidence" value="ECO:0007669"/>
    <property type="project" value="UniProtKB-SubCell"/>
</dbReference>
<feature type="domain" description="Myb-like" evidence="10">
    <location>
        <begin position="664"/>
        <end position="719"/>
    </location>
</feature>
<dbReference type="PANTHER" id="PTHR43999:SF1">
    <property type="entry name" value="DNAJ HOMOLOG SUBFAMILY C MEMBER 2"/>
    <property type="match status" value="1"/>
</dbReference>
<feature type="region of interest" description="Disordered" evidence="8">
    <location>
        <begin position="560"/>
        <end position="671"/>
    </location>
</feature>